<sequence>MANSKYVVPWGVANGITELCFGHGMDVQCFVN</sequence>
<dbReference type="EMBL" id="GBRH01242372">
    <property type="protein sequence ID" value="JAD55523.1"/>
    <property type="molecule type" value="Transcribed_RNA"/>
</dbReference>
<accession>A0A0A9B069</accession>
<proteinExistence type="predicted"/>
<organism evidence="1">
    <name type="scientific">Arundo donax</name>
    <name type="common">Giant reed</name>
    <name type="synonym">Donax arundinaceus</name>
    <dbReference type="NCBI Taxonomy" id="35708"/>
    <lineage>
        <taxon>Eukaryota</taxon>
        <taxon>Viridiplantae</taxon>
        <taxon>Streptophyta</taxon>
        <taxon>Embryophyta</taxon>
        <taxon>Tracheophyta</taxon>
        <taxon>Spermatophyta</taxon>
        <taxon>Magnoliopsida</taxon>
        <taxon>Liliopsida</taxon>
        <taxon>Poales</taxon>
        <taxon>Poaceae</taxon>
        <taxon>PACMAD clade</taxon>
        <taxon>Arundinoideae</taxon>
        <taxon>Arundineae</taxon>
        <taxon>Arundo</taxon>
    </lineage>
</organism>
<dbReference type="AlphaFoldDB" id="A0A0A9B069"/>
<evidence type="ECO:0000313" key="1">
    <source>
        <dbReference type="EMBL" id="JAD55523.1"/>
    </source>
</evidence>
<protein>
    <submittedName>
        <fullName evidence="1">Uncharacterized protein</fullName>
    </submittedName>
</protein>
<name>A0A0A9B069_ARUDO</name>
<reference evidence="1" key="2">
    <citation type="journal article" date="2015" name="Data Brief">
        <title>Shoot transcriptome of the giant reed, Arundo donax.</title>
        <authorList>
            <person name="Barrero R.A."/>
            <person name="Guerrero F.D."/>
            <person name="Moolhuijzen P."/>
            <person name="Goolsby J.A."/>
            <person name="Tidwell J."/>
            <person name="Bellgard S.E."/>
            <person name="Bellgard M.I."/>
        </authorList>
    </citation>
    <scope>NUCLEOTIDE SEQUENCE</scope>
    <source>
        <tissue evidence="1">Shoot tissue taken approximately 20 cm above the soil surface</tissue>
    </source>
</reference>
<reference evidence="1" key="1">
    <citation type="submission" date="2014-09" db="EMBL/GenBank/DDBJ databases">
        <authorList>
            <person name="Magalhaes I.L.F."/>
            <person name="Oliveira U."/>
            <person name="Santos F.R."/>
            <person name="Vidigal T.H.D.A."/>
            <person name="Brescovit A.D."/>
            <person name="Santos A.J."/>
        </authorList>
    </citation>
    <scope>NUCLEOTIDE SEQUENCE</scope>
    <source>
        <tissue evidence="1">Shoot tissue taken approximately 20 cm above the soil surface</tissue>
    </source>
</reference>